<dbReference type="InParanoid" id="A0A1X7TSR9"/>
<proteinExistence type="predicted"/>
<dbReference type="KEGG" id="aqu:100633190"/>
<reference evidence="2" key="2">
    <citation type="submission" date="2017-05" db="UniProtKB">
        <authorList>
            <consortium name="EnsemblMetazoa"/>
        </authorList>
    </citation>
    <scope>IDENTIFICATION</scope>
</reference>
<organism evidence="2">
    <name type="scientific">Amphimedon queenslandica</name>
    <name type="common">Sponge</name>
    <dbReference type="NCBI Taxonomy" id="400682"/>
    <lineage>
        <taxon>Eukaryota</taxon>
        <taxon>Metazoa</taxon>
        <taxon>Porifera</taxon>
        <taxon>Demospongiae</taxon>
        <taxon>Heteroscleromorpha</taxon>
        <taxon>Haplosclerida</taxon>
        <taxon>Niphatidae</taxon>
        <taxon>Amphimedon</taxon>
    </lineage>
</organism>
<evidence type="ECO:0000256" key="1">
    <source>
        <dbReference type="SAM" id="MobiDB-lite"/>
    </source>
</evidence>
<name>A0A1X7TSR9_AMPQE</name>
<reference evidence="3" key="1">
    <citation type="journal article" date="2010" name="Nature">
        <title>The Amphimedon queenslandica genome and the evolution of animal complexity.</title>
        <authorList>
            <person name="Srivastava M."/>
            <person name="Simakov O."/>
            <person name="Chapman J."/>
            <person name="Fahey B."/>
            <person name="Gauthier M.E."/>
            <person name="Mitros T."/>
            <person name="Richards G.S."/>
            <person name="Conaco C."/>
            <person name="Dacre M."/>
            <person name="Hellsten U."/>
            <person name="Larroux C."/>
            <person name="Putnam N.H."/>
            <person name="Stanke M."/>
            <person name="Adamska M."/>
            <person name="Darling A."/>
            <person name="Degnan S.M."/>
            <person name="Oakley T.H."/>
            <person name="Plachetzki D.C."/>
            <person name="Zhai Y."/>
            <person name="Adamski M."/>
            <person name="Calcino A."/>
            <person name="Cummins S.F."/>
            <person name="Goodstein D.M."/>
            <person name="Harris C."/>
            <person name="Jackson D.J."/>
            <person name="Leys S.P."/>
            <person name="Shu S."/>
            <person name="Woodcroft B.J."/>
            <person name="Vervoort M."/>
            <person name="Kosik K.S."/>
            <person name="Manning G."/>
            <person name="Degnan B.M."/>
            <person name="Rokhsar D.S."/>
        </authorList>
    </citation>
    <scope>NUCLEOTIDE SEQUENCE [LARGE SCALE GENOMIC DNA]</scope>
</reference>
<dbReference type="AlphaFoldDB" id="A0A1X7TSR9"/>
<feature type="compositionally biased region" description="Basic and acidic residues" evidence="1">
    <location>
        <begin position="166"/>
        <end position="186"/>
    </location>
</feature>
<evidence type="ECO:0000313" key="3">
    <source>
        <dbReference type="Proteomes" id="UP000007879"/>
    </source>
</evidence>
<feature type="compositionally biased region" description="Basic and acidic residues" evidence="1">
    <location>
        <begin position="280"/>
        <end position="311"/>
    </location>
</feature>
<dbReference type="EnsemblMetazoa" id="XM_020002341.1">
    <property type="protein sequence ID" value="XP_019857900.1"/>
    <property type="gene ID" value="LOC100633190"/>
</dbReference>
<accession>A0A1X7TSR9</accession>
<dbReference type="Proteomes" id="UP000007879">
    <property type="component" value="Unassembled WGS sequence"/>
</dbReference>
<feature type="region of interest" description="Disordered" evidence="1">
    <location>
        <begin position="152"/>
        <end position="186"/>
    </location>
</feature>
<sequence>MSTQAVFERAVKHHLPTAFISYLERIDEFQLGQVLTYHSKPHWWKRKEVDYAGVPTVDLDLDLDAEVKSAWLSLGGKLGGSGKKNVTLSVSLGALTHIRANMFDVLYRKGYTVDKNHPVIKEAVAKGGVLFVISSIYVSDKVEVTIKEQESMKANVKEDEGTDASAGDKGKDTSTSDKESGVEKEATNIIKDVTKAAVGAAKPDEDETATGDADVSTTGLTISKRDKASVIGFHVMKIDITKTGELVPTAESGFSHHHKIHFPFADTFTATPKEGGASKPSDDKEGTTTGKTDDKGGDKEPTKEEATPDNK</sequence>
<feature type="region of interest" description="Disordered" evidence="1">
    <location>
        <begin position="267"/>
        <end position="311"/>
    </location>
</feature>
<evidence type="ECO:0000313" key="2">
    <source>
        <dbReference type="EnsemblMetazoa" id="Aqu2.1.18173_001"/>
    </source>
</evidence>
<keyword evidence="3" id="KW-1185">Reference proteome</keyword>
<gene>
    <name evidence="2" type="primary">100633190</name>
</gene>
<protein>
    <submittedName>
        <fullName evidence="2">Uncharacterized protein</fullName>
    </submittedName>
</protein>
<dbReference type="EnsemblMetazoa" id="Aqu2.1.18173_001">
    <property type="protein sequence ID" value="Aqu2.1.18173_001"/>
    <property type="gene ID" value="Aqu2.1.18173"/>
</dbReference>